<dbReference type="EMBL" id="ALJD01000014">
    <property type="protein sequence ID" value="EJN57336.1"/>
    <property type="molecule type" value="Genomic_DNA"/>
</dbReference>
<proteinExistence type="predicted"/>
<dbReference type="Proteomes" id="UP000007813">
    <property type="component" value="Unassembled WGS sequence"/>
</dbReference>
<protein>
    <submittedName>
        <fullName evidence="1">Uncharacterized protein</fullName>
    </submittedName>
</protein>
<dbReference type="AlphaFoldDB" id="J3JDB3"/>
<comment type="caution">
    <text evidence="1">The sequence shown here is derived from an EMBL/GenBank/DDBJ whole genome shotgun (WGS) entry which is preliminary data.</text>
</comment>
<gene>
    <name evidence="1" type="ORF">HSB1_42990</name>
</gene>
<accession>J3JDB3</accession>
<reference evidence="1 2" key="1">
    <citation type="journal article" date="2012" name="J. Bacteriol.">
        <title>Draft Genome Sequence of the Extremely Halophilic Archaeon Halogranum salarium B-1T.</title>
        <authorList>
            <person name="Kim K.K."/>
            <person name="Lee K.C."/>
            <person name="Lee J.S."/>
        </authorList>
    </citation>
    <scope>NUCLEOTIDE SEQUENCE [LARGE SCALE GENOMIC DNA]</scope>
    <source>
        <strain evidence="1 2">B-1</strain>
    </source>
</reference>
<evidence type="ECO:0000313" key="1">
    <source>
        <dbReference type="EMBL" id="EJN57336.1"/>
    </source>
</evidence>
<name>J3JDB3_9EURY</name>
<evidence type="ECO:0000313" key="2">
    <source>
        <dbReference type="Proteomes" id="UP000007813"/>
    </source>
</evidence>
<organism evidence="1 2">
    <name type="scientific">Halogranum salarium B-1</name>
    <dbReference type="NCBI Taxonomy" id="1210908"/>
    <lineage>
        <taxon>Archaea</taxon>
        <taxon>Methanobacteriati</taxon>
        <taxon>Methanobacteriota</taxon>
        <taxon>Stenosarchaea group</taxon>
        <taxon>Halobacteria</taxon>
        <taxon>Halobacteriales</taxon>
        <taxon>Haloferacaceae</taxon>
    </lineage>
</organism>
<sequence>MIKFETVEDDDSVCRTIIVMRRPRGVDAEGERVREGVGEMTS</sequence>